<dbReference type="AlphaFoldDB" id="B4R696"/>
<dbReference type="GO" id="GO:0005789">
    <property type="term" value="C:endoplasmic reticulum membrane"/>
    <property type="evidence" value="ECO:0007669"/>
    <property type="project" value="UniProtKB-SubCell"/>
</dbReference>
<dbReference type="PhylomeDB" id="B4R696"/>
<keyword evidence="10" id="KW-0256">Endoplasmic reticulum</keyword>
<feature type="compositionally biased region" description="Low complexity" evidence="20">
    <location>
        <begin position="1041"/>
        <end position="1050"/>
    </location>
</feature>
<dbReference type="InterPro" id="IPR018490">
    <property type="entry name" value="cNMP-bd_dom_sf"/>
</dbReference>
<evidence type="ECO:0000256" key="5">
    <source>
        <dbReference type="ARBA" id="ARBA00019369"/>
    </source>
</evidence>
<dbReference type="STRING" id="7240.B4R696"/>
<keyword evidence="15 21" id="KW-0472">Membrane</keyword>
<comment type="function">
    <text evidence="16">Phospholipase B that deacylates intracellular phosphatidylcholine (PtdCho), generating glycerophosphocholine (GroPtdCho). This deacylation occurs at both sn-2 and sn-1 positions of PtdCho. Its specific chemical modification by certain organophosphorus (OP) compounds leads to distal axonopathy. Plays a role in the signaling mechanism between neurons and glia that regulates glia wrapping during development of the adult brain. Essential for membrane lipid homeostasis and cell survival in both neurons and glia of the adult brain.</text>
</comment>
<dbReference type="InterPro" id="IPR014710">
    <property type="entry name" value="RmlC-like_jellyroll"/>
</dbReference>
<gene>
    <name evidence="24" type="primary">Dsim\sws</name>
    <name evidence="24" type="ORF">Dsim_GD16137</name>
</gene>
<proteinExistence type="inferred from homology"/>
<evidence type="ECO:0000256" key="18">
    <source>
        <dbReference type="ARBA" id="ARBA00049531"/>
    </source>
</evidence>
<evidence type="ECO:0000313" key="24">
    <source>
        <dbReference type="EMBL" id="EDX17373.1"/>
    </source>
</evidence>
<dbReference type="Pfam" id="PF00027">
    <property type="entry name" value="cNMP_binding"/>
    <property type="match status" value="3"/>
</dbReference>
<feature type="compositionally biased region" description="Polar residues" evidence="20">
    <location>
        <begin position="332"/>
        <end position="348"/>
    </location>
</feature>
<evidence type="ECO:0000256" key="1">
    <source>
        <dbReference type="ARBA" id="ARBA00004115"/>
    </source>
</evidence>
<dbReference type="SMR" id="B4R696"/>
<evidence type="ECO:0000256" key="8">
    <source>
        <dbReference type="ARBA" id="ARBA00022692"/>
    </source>
</evidence>
<dbReference type="CDD" id="cd00038">
    <property type="entry name" value="CAP_ED"/>
    <property type="match status" value="3"/>
</dbReference>
<keyword evidence="14" id="KW-0443">Lipid metabolism</keyword>
<keyword evidence="13 21" id="KW-1133">Transmembrane helix</keyword>
<comment type="similarity">
    <text evidence="2">Belongs to the NTE family.</text>
</comment>
<dbReference type="Gene3D" id="2.60.120.10">
    <property type="entry name" value="Jelly Rolls"/>
    <property type="match status" value="3"/>
</dbReference>
<keyword evidence="6" id="KW-0217">Developmental protein</keyword>
<feature type="compositionally biased region" description="Basic and acidic residues" evidence="20">
    <location>
        <begin position="1052"/>
        <end position="1062"/>
    </location>
</feature>
<feature type="domain" description="PNPLA" evidence="23">
    <location>
        <begin position="642"/>
        <end position="822"/>
    </location>
</feature>
<dbReference type="InterPro" id="IPR050301">
    <property type="entry name" value="NTE"/>
</dbReference>
<keyword evidence="25" id="KW-1185">Reference proteome</keyword>
<dbReference type="HOGENOM" id="CLU_000960_1_0_1"/>
<dbReference type="FunFam" id="2.60.120.10:FF:000135">
    <property type="entry name" value="Neuropathy target esterase sws"/>
    <property type="match status" value="1"/>
</dbReference>
<dbReference type="Proteomes" id="UP000000304">
    <property type="component" value="Chromosome X"/>
</dbReference>
<dbReference type="InterPro" id="IPR000595">
    <property type="entry name" value="cNMP-bd_dom"/>
</dbReference>
<evidence type="ECO:0000256" key="4">
    <source>
        <dbReference type="ARBA" id="ARBA00013274"/>
    </source>
</evidence>
<feature type="transmembrane region" description="Helical" evidence="21">
    <location>
        <begin position="35"/>
        <end position="55"/>
    </location>
</feature>
<evidence type="ECO:0000256" key="6">
    <source>
        <dbReference type="ARBA" id="ARBA00022473"/>
    </source>
</evidence>
<name>B4R696_DROSI</name>
<comment type="catalytic activity">
    <reaction evidence="18">
        <text>a 1-acyl-sn-glycero-3-phosphocholine + H2O = sn-glycerol 3-phosphocholine + a fatty acid + H(+)</text>
        <dbReference type="Rhea" id="RHEA:15177"/>
        <dbReference type="ChEBI" id="CHEBI:15377"/>
        <dbReference type="ChEBI" id="CHEBI:15378"/>
        <dbReference type="ChEBI" id="CHEBI:16870"/>
        <dbReference type="ChEBI" id="CHEBI:28868"/>
        <dbReference type="ChEBI" id="CHEBI:58168"/>
        <dbReference type="EC" id="3.1.1.5"/>
    </reaction>
</comment>
<feature type="compositionally biased region" description="Polar residues" evidence="20">
    <location>
        <begin position="357"/>
        <end position="366"/>
    </location>
</feature>
<dbReference type="InterPro" id="IPR016035">
    <property type="entry name" value="Acyl_Trfase/lysoPLipase"/>
</dbReference>
<evidence type="ECO:0000256" key="16">
    <source>
        <dbReference type="ARBA" id="ARBA00025020"/>
    </source>
</evidence>
<dbReference type="OrthoDB" id="421051at2759"/>
<keyword evidence="11" id="KW-0524">Neurogenesis</keyword>
<dbReference type="InterPro" id="IPR002641">
    <property type="entry name" value="PNPLA_dom"/>
</dbReference>
<sequence>MDVLEMLRASASGSYNTIFSDAWCQYVSKQITATVYMYCALVMMSLLFIAWFLYFKRMTRLRLRDELARSISTATNSSGDLRGLRFRKRDKMLFYGRRMLRKVKNVSGQMYSSGKGYKRRAVMRFARRILQLRRDNMPLEMRTVEPPAEYLEETIEGSDRVPPDALYMLQSIRIFGHFEKPVFLRLCKHTQLLELMAGDYLFKITDPDDSVYIVQSGMINVYISNADGSTLSLKTVRKGESVTSLLSFIDVLSGNPSYYKTVTAKAIEKSVVIRLPMQAFEEVFQDNPDVMIRVIQVIMIRLQRVLFTALRNYLGLNAELVQNHMRYKSVSTMSGPINSQTSQSSRQAPNGPPMVINQMNLMQSAASGTGSGVSVTVTRPPPSPSRHSREEHTLSDPNPNPDGSFHGTTNLFTEVHGDAPNADLFHQQQQPSVGNLSTRRSSITLMAPDGSHSCPQTPGVTTSIDMRLVQSSAVDSLRKELGLSEEDSHIIEPFVELRELEPNVTLITEGNADDVCVWFVMTGTLAVYQSNQDATRAKQDKSDMLIHFVHPGEIVGGLAMLTGEASAYTIRSRSNTRIAFIRRAAIYQIMRQRPRIVLDLGNGVVRRLSPLVRQCDYALDWIFLESGRAVYRQDESSDSTYIVLSGRMRSVITHPGGKKEIVGEYGKGDLVGIVEMITETSRTTTVMAVRDSELAKLPEGLFNAIKLRYPIVVTKLISFLSHRFLGSMQTRSGSGAPGAPVEANPVTHKYSTVALVPITDEVPLTPFTYELYHSLCAIGSLWRYVRSSMSLSGYMPPLCDPKDGHLLLDGGYVNNLPADVMHNLGAAHIIAIDVGSQDDTDLTNYGDDLSGWWLLYKKWNPFTSPVKVPDLPDIQSRLAYVSCVRQLEEVKNSDYCEYIRPPIDKYKTLAFGSFDEIRDVGYVFGKNYFENMAKAGRLGRFNQWFNKEPPKRVNHASLNEYTFIDLAQIVCRLPETYAVNTAELFSEDEDCDGYISEPTTLNTDRRRIQVSRAGNSLSFSETEMDSDVELDLKLERKMDKSTQSSPPTSSRTDMRGKEEAKHMANWHWGVKHKDETGSGATVATHTQTGQEQELQQQQQQQQKLQQDQGARAEQLVDMDKEEDKENRSSPNNETKN</sequence>
<evidence type="ECO:0000256" key="13">
    <source>
        <dbReference type="ARBA" id="ARBA00022989"/>
    </source>
</evidence>
<dbReference type="GO" id="GO:0007399">
    <property type="term" value="P:nervous system development"/>
    <property type="evidence" value="ECO:0007669"/>
    <property type="project" value="UniProtKB-KW"/>
</dbReference>
<dbReference type="FunFam" id="2.60.120.10:FF:000010">
    <property type="entry name" value="neuropathy target esterase isoform X1"/>
    <property type="match status" value="1"/>
</dbReference>
<dbReference type="PROSITE" id="PS51635">
    <property type="entry name" value="PNPLA"/>
    <property type="match status" value="1"/>
</dbReference>
<feature type="domain" description="Cyclic nucleotide-binding" evidence="22">
    <location>
        <begin position="596"/>
        <end position="705"/>
    </location>
</feature>
<evidence type="ECO:0000256" key="10">
    <source>
        <dbReference type="ARBA" id="ARBA00022824"/>
    </source>
</evidence>
<feature type="region of interest" description="Disordered" evidence="20">
    <location>
        <begin position="1035"/>
        <end position="1136"/>
    </location>
</feature>
<dbReference type="OMA" id="VSKAHFY"/>
<feature type="compositionally biased region" description="Basic and acidic residues" evidence="20">
    <location>
        <begin position="1117"/>
        <end position="1127"/>
    </location>
</feature>
<evidence type="ECO:0000256" key="15">
    <source>
        <dbReference type="ARBA" id="ARBA00023136"/>
    </source>
</evidence>
<keyword evidence="9" id="KW-0378">Hydrolase</keyword>
<dbReference type="PANTHER" id="PTHR14226">
    <property type="entry name" value="NEUROPATHY TARGET ESTERASE/SWISS CHEESE D.MELANOGASTER"/>
    <property type="match status" value="1"/>
</dbReference>
<dbReference type="SMART" id="SM00100">
    <property type="entry name" value="cNMP"/>
    <property type="match status" value="3"/>
</dbReference>
<dbReference type="SUPFAM" id="SSF51206">
    <property type="entry name" value="cAMP-binding domain-like"/>
    <property type="match status" value="3"/>
</dbReference>
<evidence type="ECO:0000259" key="23">
    <source>
        <dbReference type="PROSITE" id="PS51635"/>
    </source>
</evidence>
<dbReference type="PROSITE" id="PS50042">
    <property type="entry name" value="CNMP_BINDING_3"/>
    <property type="match status" value="3"/>
</dbReference>
<dbReference type="Gene3D" id="3.40.1090.10">
    <property type="entry name" value="Cytosolic phospholipase A2 catalytic domain"/>
    <property type="match status" value="1"/>
</dbReference>
<evidence type="ECO:0000256" key="11">
    <source>
        <dbReference type="ARBA" id="ARBA00022902"/>
    </source>
</evidence>
<dbReference type="GO" id="GO:0004622">
    <property type="term" value="F:phosphatidylcholine lysophospholipase activity"/>
    <property type="evidence" value="ECO:0007669"/>
    <property type="project" value="UniProtKB-EC"/>
</dbReference>
<evidence type="ECO:0000256" key="20">
    <source>
        <dbReference type="SAM" id="MobiDB-lite"/>
    </source>
</evidence>
<comment type="subcellular location">
    <subcellularLocation>
        <location evidence="1">Endoplasmic reticulum membrane</location>
        <topology evidence="1">Single-pass type I membrane protein</topology>
    </subcellularLocation>
</comment>
<feature type="domain" description="Cyclic nucleotide-binding" evidence="22">
    <location>
        <begin position="517"/>
        <end position="590"/>
    </location>
</feature>
<keyword evidence="7" id="KW-0597">Phosphoprotein</keyword>
<reference evidence="24 25" key="1">
    <citation type="journal article" date="2007" name="Nature">
        <title>Evolution of genes and genomes on the Drosophila phylogeny.</title>
        <authorList>
            <consortium name="Drosophila 12 Genomes Consortium"/>
            <person name="Clark A.G."/>
            <person name="Eisen M.B."/>
            <person name="Smith D.R."/>
            <person name="Bergman C.M."/>
            <person name="Oliver B."/>
            <person name="Markow T.A."/>
            <person name="Kaufman T.C."/>
            <person name="Kellis M."/>
            <person name="Gelbart W."/>
            <person name="Iyer V.N."/>
            <person name="Pollard D.A."/>
            <person name="Sackton T.B."/>
            <person name="Larracuente A.M."/>
            <person name="Singh N.D."/>
            <person name="Abad J.P."/>
            <person name="Abt D.N."/>
            <person name="Adryan B."/>
            <person name="Aguade M."/>
            <person name="Akashi H."/>
            <person name="Anderson W.W."/>
            <person name="Aquadro C.F."/>
            <person name="Ardell D.H."/>
            <person name="Arguello R."/>
            <person name="Artieri C.G."/>
            <person name="Barbash D.A."/>
            <person name="Barker D."/>
            <person name="Barsanti P."/>
            <person name="Batterham P."/>
            <person name="Batzoglou S."/>
            <person name="Begun D."/>
            <person name="Bhutkar A."/>
            <person name="Blanco E."/>
            <person name="Bosak S.A."/>
            <person name="Bradley R.K."/>
            <person name="Brand A.D."/>
            <person name="Brent M.R."/>
            <person name="Brooks A.N."/>
            <person name="Brown R.H."/>
            <person name="Butlin R.K."/>
            <person name="Caggese C."/>
            <person name="Calvi B.R."/>
            <person name="Bernardo de Carvalho A."/>
            <person name="Caspi A."/>
            <person name="Castrezana S."/>
            <person name="Celniker S.E."/>
            <person name="Chang J.L."/>
            <person name="Chapple C."/>
            <person name="Chatterji S."/>
            <person name="Chinwalla A."/>
            <person name="Civetta A."/>
            <person name="Clifton S.W."/>
            <person name="Comeron J.M."/>
            <person name="Costello J.C."/>
            <person name="Coyne J.A."/>
            <person name="Daub J."/>
            <person name="David R.G."/>
            <person name="Delcher A.L."/>
            <person name="Delehaunty K."/>
            <person name="Do C.B."/>
            <person name="Ebling H."/>
            <person name="Edwards K."/>
            <person name="Eickbush T."/>
            <person name="Evans J.D."/>
            <person name="Filipski A."/>
            <person name="Findeiss S."/>
            <person name="Freyhult E."/>
            <person name="Fulton L."/>
            <person name="Fulton R."/>
            <person name="Garcia A.C."/>
            <person name="Gardiner A."/>
            <person name="Garfield D.A."/>
            <person name="Garvin B.E."/>
            <person name="Gibson G."/>
            <person name="Gilbert D."/>
            <person name="Gnerre S."/>
            <person name="Godfrey J."/>
            <person name="Good R."/>
            <person name="Gotea V."/>
            <person name="Gravely B."/>
            <person name="Greenberg A.J."/>
            <person name="Griffiths-Jones S."/>
            <person name="Gross S."/>
            <person name="Guigo R."/>
            <person name="Gustafson E.A."/>
            <person name="Haerty W."/>
            <person name="Hahn M.W."/>
            <person name="Halligan D.L."/>
            <person name="Halpern A.L."/>
            <person name="Halter G.M."/>
            <person name="Han M.V."/>
            <person name="Heger A."/>
            <person name="Hillier L."/>
            <person name="Hinrichs A.S."/>
            <person name="Holmes I."/>
            <person name="Hoskins R.A."/>
            <person name="Hubisz M.J."/>
            <person name="Hultmark D."/>
            <person name="Huntley M.A."/>
            <person name="Jaffe D.B."/>
            <person name="Jagadeeshan S."/>
            <person name="Jeck W.R."/>
            <person name="Johnson J."/>
            <person name="Jones C.D."/>
            <person name="Jordan W.C."/>
            <person name="Karpen G.H."/>
            <person name="Kataoka E."/>
            <person name="Keightley P.D."/>
            <person name="Kheradpour P."/>
            <person name="Kirkness E.F."/>
            <person name="Koerich L.B."/>
            <person name="Kristiansen K."/>
            <person name="Kudrna D."/>
            <person name="Kulathinal R.J."/>
            <person name="Kumar S."/>
            <person name="Kwok R."/>
            <person name="Lander E."/>
            <person name="Langley C.H."/>
            <person name="Lapoint R."/>
            <person name="Lazzaro B.P."/>
            <person name="Lee S.J."/>
            <person name="Levesque L."/>
            <person name="Li R."/>
            <person name="Lin C.F."/>
            <person name="Lin M.F."/>
            <person name="Lindblad-Toh K."/>
            <person name="Llopart A."/>
            <person name="Long M."/>
            <person name="Low L."/>
            <person name="Lozovsky E."/>
            <person name="Lu J."/>
            <person name="Luo M."/>
            <person name="Machado C.A."/>
            <person name="Makalowski W."/>
            <person name="Marzo M."/>
            <person name="Matsuda M."/>
            <person name="Matzkin L."/>
            <person name="McAllister B."/>
            <person name="McBride C.S."/>
            <person name="McKernan B."/>
            <person name="McKernan K."/>
            <person name="Mendez-Lago M."/>
            <person name="Minx P."/>
            <person name="Mollenhauer M.U."/>
            <person name="Montooth K."/>
            <person name="Mount S.M."/>
            <person name="Mu X."/>
            <person name="Myers E."/>
            <person name="Negre B."/>
            <person name="Newfeld S."/>
            <person name="Nielsen R."/>
            <person name="Noor M.A."/>
            <person name="O'Grady P."/>
            <person name="Pachter L."/>
            <person name="Papaceit M."/>
            <person name="Parisi M.J."/>
            <person name="Parisi M."/>
            <person name="Parts L."/>
            <person name="Pedersen J.S."/>
            <person name="Pesole G."/>
            <person name="Phillippy A.M."/>
            <person name="Ponting C.P."/>
            <person name="Pop M."/>
            <person name="Porcelli D."/>
            <person name="Powell J.R."/>
            <person name="Prohaska S."/>
            <person name="Pruitt K."/>
            <person name="Puig M."/>
            <person name="Quesneville H."/>
            <person name="Ram K.R."/>
            <person name="Rand D."/>
            <person name="Rasmussen M.D."/>
            <person name="Reed L.K."/>
            <person name="Reenan R."/>
            <person name="Reily A."/>
            <person name="Remington K.A."/>
            <person name="Rieger T.T."/>
            <person name="Ritchie M.G."/>
            <person name="Robin C."/>
            <person name="Rogers Y.H."/>
            <person name="Rohde C."/>
            <person name="Rozas J."/>
            <person name="Rubenfield M.J."/>
            <person name="Ruiz A."/>
            <person name="Russo S."/>
            <person name="Salzberg S.L."/>
            <person name="Sanchez-Gracia A."/>
            <person name="Saranga D.J."/>
            <person name="Sato H."/>
            <person name="Schaeffer S.W."/>
            <person name="Schatz M.C."/>
            <person name="Schlenke T."/>
            <person name="Schwartz R."/>
            <person name="Segarra C."/>
            <person name="Singh R.S."/>
            <person name="Sirot L."/>
            <person name="Sirota M."/>
            <person name="Sisneros N.B."/>
            <person name="Smith C.D."/>
            <person name="Smith T.F."/>
            <person name="Spieth J."/>
            <person name="Stage D.E."/>
            <person name="Stark A."/>
            <person name="Stephan W."/>
            <person name="Strausberg R.L."/>
            <person name="Strempel S."/>
            <person name="Sturgill D."/>
            <person name="Sutton G."/>
            <person name="Sutton G.G."/>
            <person name="Tao W."/>
            <person name="Teichmann S."/>
            <person name="Tobari Y.N."/>
            <person name="Tomimura Y."/>
            <person name="Tsolas J.M."/>
            <person name="Valente V.L."/>
            <person name="Venter E."/>
            <person name="Venter J.C."/>
            <person name="Vicario S."/>
            <person name="Vieira F.G."/>
            <person name="Vilella A.J."/>
            <person name="Villasante A."/>
            <person name="Walenz B."/>
            <person name="Wang J."/>
            <person name="Wasserman M."/>
            <person name="Watts T."/>
            <person name="Wilson D."/>
            <person name="Wilson R.K."/>
            <person name="Wing R.A."/>
            <person name="Wolfner M.F."/>
            <person name="Wong A."/>
            <person name="Wong G.K."/>
            <person name="Wu C.I."/>
            <person name="Wu G."/>
            <person name="Yamamoto D."/>
            <person name="Yang H.P."/>
            <person name="Yang S.P."/>
            <person name="Yorke J.A."/>
            <person name="Yoshida K."/>
            <person name="Zdobnov E."/>
            <person name="Zhang P."/>
            <person name="Zhang Y."/>
            <person name="Zimin A.V."/>
            <person name="Baldwin J."/>
            <person name="Abdouelleil A."/>
            <person name="Abdulkadir J."/>
            <person name="Abebe A."/>
            <person name="Abera B."/>
            <person name="Abreu J."/>
            <person name="Acer S.C."/>
            <person name="Aftuck L."/>
            <person name="Alexander A."/>
            <person name="An P."/>
            <person name="Anderson E."/>
            <person name="Anderson S."/>
            <person name="Arachi H."/>
            <person name="Azer M."/>
            <person name="Bachantsang P."/>
            <person name="Barry A."/>
            <person name="Bayul T."/>
            <person name="Berlin A."/>
            <person name="Bessette D."/>
            <person name="Bloom T."/>
            <person name="Blye J."/>
            <person name="Boguslavskiy L."/>
            <person name="Bonnet C."/>
            <person name="Boukhgalter B."/>
            <person name="Bourzgui I."/>
            <person name="Brown A."/>
            <person name="Cahill P."/>
            <person name="Channer S."/>
            <person name="Cheshatsang Y."/>
            <person name="Chuda L."/>
            <person name="Citroen M."/>
            <person name="Collymore A."/>
            <person name="Cooke P."/>
            <person name="Costello M."/>
            <person name="D'Aco K."/>
            <person name="Daza R."/>
            <person name="De Haan G."/>
            <person name="DeGray S."/>
            <person name="DeMaso C."/>
            <person name="Dhargay N."/>
            <person name="Dooley K."/>
            <person name="Dooley E."/>
            <person name="Doricent M."/>
            <person name="Dorje P."/>
            <person name="Dorjee K."/>
            <person name="Dupes A."/>
            <person name="Elong R."/>
            <person name="Falk J."/>
            <person name="Farina A."/>
            <person name="Faro S."/>
            <person name="Ferguson D."/>
            <person name="Fisher S."/>
            <person name="Foley C.D."/>
            <person name="Franke A."/>
            <person name="Friedrich D."/>
            <person name="Gadbois L."/>
            <person name="Gearin G."/>
            <person name="Gearin C.R."/>
            <person name="Giannoukos G."/>
            <person name="Goode T."/>
            <person name="Graham J."/>
            <person name="Grandbois E."/>
            <person name="Grewal S."/>
            <person name="Gyaltsen K."/>
            <person name="Hafez N."/>
            <person name="Hagos B."/>
            <person name="Hall J."/>
            <person name="Henson C."/>
            <person name="Hollinger A."/>
            <person name="Honan T."/>
            <person name="Huard M.D."/>
            <person name="Hughes L."/>
            <person name="Hurhula B."/>
            <person name="Husby M.E."/>
            <person name="Kamat A."/>
            <person name="Kanga B."/>
            <person name="Kashin S."/>
            <person name="Khazanovich D."/>
            <person name="Kisner P."/>
            <person name="Lance K."/>
            <person name="Lara M."/>
            <person name="Lee W."/>
            <person name="Lennon N."/>
            <person name="Letendre F."/>
            <person name="LeVine R."/>
            <person name="Lipovsky A."/>
            <person name="Liu X."/>
            <person name="Liu J."/>
            <person name="Liu S."/>
            <person name="Lokyitsang T."/>
            <person name="Lokyitsang Y."/>
            <person name="Lubonja R."/>
            <person name="Lui A."/>
            <person name="MacDonald P."/>
            <person name="Magnisalis V."/>
            <person name="Maru K."/>
            <person name="Matthews C."/>
            <person name="McCusker W."/>
            <person name="McDonough S."/>
            <person name="Mehta T."/>
            <person name="Meldrim J."/>
            <person name="Meneus L."/>
            <person name="Mihai O."/>
            <person name="Mihalev A."/>
            <person name="Mihova T."/>
            <person name="Mittelman R."/>
            <person name="Mlenga V."/>
            <person name="Montmayeur A."/>
            <person name="Mulrain L."/>
            <person name="Navidi A."/>
            <person name="Naylor J."/>
            <person name="Negash T."/>
            <person name="Nguyen T."/>
            <person name="Nguyen N."/>
            <person name="Nicol R."/>
            <person name="Norbu C."/>
            <person name="Norbu N."/>
            <person name="Novod N."/>
            <person name="O'Neill B."/>
            <person name="Osman S."/>
            <person name="Markiewicz E."/>
            <person name="Oyono O.L."/>
            <person name="Patti C."/>
            <person name="Phunkhang P."/>
            <person name="Pierre F."/>
            <person name="Priest M."/>
            <person name="Raghuraman S."/>
            <person name="Rege F."/>
            <person name="Reyes R."/>
            <person name="Rise C."/>
            <person name="Rogov P."/>
            <person name="Ross K."/>
            <person name="Ryan E."/>
            <person name="Settipalli S."/>
            <person name="Shea T."/>
            <person name="Sherpa N."/>
            <person name="Shi L."/>
            <person name="Shih D."/>
            <person name="Sparrow T."/>
            <person name="Spaulding J."/>
            <person name="Stalker J."/>
            <person name="Stange-Thomann N."/>
            <person name="Stavropoulos S."/>
            <person name="Stone C."/>
            <person name="Strader C."/>
            <person name="Tesfaye S."/>
            <person name="Thomson T."/>
            <person name="Thoulutsang Y."/>
            <person name="Thoulutsang D."/>
            <person name="Topham K."/>
            <person name="Topping I."/>
            <person name="Tsamla T."/>
            <person name="Vassiliev H."/>
            <person name="Vo A."/>
            <person name="Wangchuk T."/>
            <person name="Wangdi T."/>
            <person name="Weiand M."/>
            <person name="Wilkinson J."/>
            <person name="Wilson A."/>
            <person name="Yadav S."/>
            <person name="Young G."/>
            <person name="Yu Q."/>
            <person name="Zembek L."/>
            <person name="Zhong D."/>
            <person name="Zimmer A."/>
            <person name="Zwirko Z."/>
            <person name="Jaffe D.B."/>
            <person name="Alvarez P."/>
            <person name="Brockman W."/>
            <person name="Butler J."/>
            <person name="Chin C."/>
            <person name="Gnerre S."/>
            <person name="Grabherr M."/>
            <person name="Kleber M."/>
            <person name="Mauceli E."/>
            <person name="MacCallum I."/>
        </authorList>
    </citation>
    <scope>NUCLEOTIDE SEQUENCE [LARGE SCALE GENOMIC DNA]</scope>
    <source>
        <strain evidence="25">white501</strain>
    </source>
</reference>
<feature type="domain" description="Cyclic nucleotide-binding" evidence="22">
    <location>
        <begin position="174"/>
        <end position="301"/>
    </location>
</feature>
<feature type="region of interest" description="Disordered" evidence="20">
    <location>
        <begin position="332"/>
        <end position="411"/>
    </location>
</feature>
<dbReference type="PANTHER" id="PTHR14226:SF29">
    <property type="entry name" value="NEUROPATHY TARGET ESTERASE SWS"/>
    <property type="match status" value="1"/>
</dbReference>
<evidence type="ECO:0000256" key="2">
    <source>
        <dbReference type="ARBA" id="ARBA00006636"/>
    </source>
</evidence>
<keyword evidence="12" id="KW-0442">Lipid degradation</keyword>
<evidence type="ECO:0000313" key="25">
    <source>
        <dbReference type="Proteomes" id="UP000000304"/>
    </source>
</evidence>
<comment type="subunit">
    <text evidence="3">Interacts with Pka-C3; interaction inhibits the catalytic function of Pka-C3 and the esterase activity of sws.</text>
</comment>
<dbReference type="EMBL" id="CM000366">
    <property type="protein sequence ID" value="EDX17373.1"/>
    <property type="molecule type" value="Genomic_DNA"/>
</dbReference>
<dbReference type="SUPFAM" id="SSF52151">
    <property type="entry name" value="FabD/lysophospholipase-like"/>
    <property type="match status" value="1"/>
</dbReference>
<feature type="short sequence motif" description="DGA/G" evidence="19">
    <location>
        <begin position="809"/>
        <end position="811"/>
    </location>
</feature>
<evidence type="ECO:0000256" key="14">
    <source>
        <dbReference type="ARBA" id="ARBA00023098"/>
    </source>
</evidence>
<evidence type="ECO:0000259" key="22">
    <source>
        <dbReference type="PROSITE" id="PS50042"/>
    </source>
</evidence>
<evidence type="ECO:0000256" key="12">
    <source>
        <dbReference type="ARBA" id="ARBA00022963"/>
    </source>
</evidence>
<dbReference type="GO" id="GO:0016042">
    <property type="term" value="P:lipid catabolic process"/>
    <property type="evidence" value="ECO:0007669"/>
    <property type="project" value="UniProtKB-KW"/>
</dbReference>
<dbReference type="FunFam" id="2.60.120.10:FF:000122">
    <property type="entry name" value="Neuropathy target esterase sws"/>
    <property type="match status" value="1"/>
</dbReference>
<organism evidence="24 25">
    <name type="scientific">Drosophila simulans</name>
    <name type="common">Fruit fly</name>
    <dbReference type="NCBI Taxonomy" id="7240"/>
    <lineage>
        <taxon>Eukaryota</taxon>
        <taxon>Metazoa</taxon>
        <taxon>Ecdysozoa</taxon>
        <taxon>Arthropoda</taxon>
        <taxon>Hexapoda</taxon>
        <taxon>Insecta</taxon>
        <taxon>Pterygota</taxon>
        <taxon>Neoptera</taxon>
        <taxon>Endopterygota</taxon>
        <taxon>Diptera</taxon>
        <taxon>Brachycera</taxon>
        <taxon>Muscomorpha</taxon>
        <taxon>Ephydroidea</taxon>
        <taxon>Drosophilidae</taxon>
        <taxon>Drosophila</taxon>
        <taxon>Sophophora</taxon>
    </lineage>
</organism>
<keyword evidence="8 21" id="KW-0812">Transmembrane</keyword>
<accession>B4R696</accession>
<evidence type="ECO:0000256" key="9">
    <source>
        <dbReference type="ARBA" id="ARBA00022801"/>
    </source>
</evidence>
<comment type="caution">
    <text evidence="19">Lacks conserved residue(s) required for the propagation of feature annotation.</text>
</comment>
<evidence type="ECO:0000256" key="21">
    <source>
        <dbReference type="SAM" id="Phobius"/>
    </source>
</evidence>
<evidence type="ECO:0000256" key="17">
    <source>
        <dbReference type="ARBA" id="ARBA00030862"/>
    </source>
</evidence>
<dbReference type="EC" id="3.1.1.5" evidence="4"/>
<protein>
    <recommendedName>
        <fullName evidence="5">Neuropathy target esterase sws</fullName>
        <ecNumber evidence="4">3.1.1.5</ecNumber>
    </recommendedName>
    <alternativeName>
        <fullName evidence="17">Swiss cheese</fullName>
    </alternativeName>
</protein>
<evidence type="ECO:0000256" key="7">
    <source>
        <dbReference type="ARBA" id="ARBA00022553"/>
    </source>
</evidence>
<feature type="compositionally biased region" description="Low complexity" evidence="20">
    <location>
        <begin position="1086"/>
        <end position="1109"/>
    </location>
</feature>
<evidence type="ECO:0000256" key="19">
    <source>
        <dbReference type="PROSITE-ProRule" id="PRU01161"/>
    </source>
</evidence>
<evidence type="ECO:0000256" key="3">
    <source>
        <dbReference type="ARBA" id="ARBA00011476"/>
    </source>
</evidence>